<dbReference type="PANTHER" id="PTHR21641">
    <property type="entry name" value="TRANSLATION INITIATION FACTOR-RELATED"/>
    <property type="match status" value="1"/>
</dbReference>
<name>A0AAE0GS30_9CHLO</name>
<dbReference type="SMART" id="SM00652">
    <property type="entry name" value="eIF1a"/>
    <property type="match status" value="1"/>
</dbReference>
<keyword evidence="7" id="KW-1185">Reference proteome</keyword>
<organism evidence="6 7">
    <name type="scientific">Cymbomonas tetramitiformis</name>
    <dbReference type="NCBI Taxonomy" id="36881"/>
    <lineage>
        <taxon>Eukaryota</taxon>
        <taxon>Viridiplantae</taxon>
        <taxon>Chlorophyta</taxon>
        <taxon>Pyramimonadophyceae</taxon>
        <taxon>Pyramimonadales</taxon>
        <taxon>Pyramimonadaceae</taxon>
        <taxon>Cymbomonas</taxon>
    </lineage>
</organism>
<evidence type="ECO:0000256" key="1">
    <source>
        <dbReference type="ARBA" id="ARBA00007340"/>
    </source>
</evidence>
<evidence type="ECO:0000256" key="3">
    <source>
        <dbReference type="PROSITE-ProRule" id="PRU00181"/>
    </source>
</evidence>
<evidence type="ECO:0000256" key="4">
    <source>
        <dbReference type="SAM" id="MobiDB-lite"/>
    </source>
</evidence>
<dbReference type="PROSITE" id="PS50832">
    <property type="entry name" value="S1_IF1_TYPE"/>
    <property type="match status" value="1"/>
</dbReference>
<dbReference type="EMBL" id="LGRX02002997">
    <property type="protein sequence ID" value="KAK3283170.1"/>
    <property type="molecule type" value="Genomic_DNA"/>
</dbReference>
<dbReference type="Proteomes" id="UP001190700">
    <property type="component" value="Unassembled WGS sequence"/>
</dbReference>
<sequence>MGKRRKHVLDDIQVFRSPTESERILRVISLRGGNIVEAERPDGTTTLVRIPQKFNKLLWVKRGSFLFAQMGEYEEKVSGEVTQVLYADHVRQLRKEPGIWPPEFDAKEVESASCPSAAEVESGEPDDSDDDGEPLEANSNHRAVVYDDDSDEEEED</sequence>
<dbReference type="GO" id="GO:0003723">
    <property type="term" value="F:RNA binding"/>
    <property type="evidence" value="ECO:0007669"/>
    <property type="project" value="UniProtKB-KW"/>
</dbReference>
<feature type="compositionally biased region" description="Acidic residues" evidence="4">
    <location>
        <begin position="121"/>
        <end position="134"/>
    </location>
</feature>
<dbReference type="InterPro" id="IPR012340">
    <property type="entry name" value="NA-bd_OB-fold"/>
</dbReference>
<dbReference type="GO" id="GO:0003743">
    <property type="term" value="F:translation initiation factor activity"/>
    <property type="evidence" value="ECO:0007669"/>
    <property type="project" value="UniProtKB-UniRule"/>
</dbReference>
<keyword evidence="2" id="KW-0694">RNA-binding</keyword>
<feature type="domain" description="S1-like" evidence="5">
    <location>
        <begin position="3"/>
        <end position="89"/>
    </location>
</feature>
<comment type="caution">
    <text evidence="6">The sequence shown here is derived from an EMBL/GenBank/DDBJ whole genome shotgun (WGS) entry which is preliminary data.</text>
</comment>
<accession>A0AAE0GS30</accession>
<gene>
    <name evidence="6" type="ORF">CYMTET_9122</name>
</gene>
<reference evidence="6 7" key="1">
    <citation type="journal article" date="2015" name="Genome Biol. Evol.">
        <title>Comparative Genomics of a Bacterivorous Green Alga Reveals Evolutionary Causalities and Consequences of Phago-Mixotrophic Mode of Nutrition.</title>
        <authorList>
            <person name="Burns J.A."/>
            <person name="Paasch A."/>
            <person name="Narechania A."/>
            <person name="Kim E."/>
        </authorList>
    </citation>
    <scope>NUCLEOTIDE SEQUENCE [LARGE SCALE GENOMIC DNA]</scope>
    <source>
        <strain evidence="6 7">PLY_AMNH</strain>
    </source>
</reference>
<dbReference type="Gene3D" id="2.40.50.140">
    <property type="entry name" value="Nucleic acid-binding proteins"/>
    <property type="match status" value="1"/>
</dbReference>
<dbReference type="PANTHER" id="PTHR21641:SF0">
    <property type="entry name" value="RNA-BINDING PROTEIN EIF1AD-RELATED"/>
    <property type="match status" value="1"/>
</dbReference>
<protein>
    <recommendedName>
        <fullName evidence="5">S1-like domain-containing protein</fullName>
    </recommendedName>
</protein>
<keyword evidence="3" id="KW-0396">Initiation factor</keyword>
<comment type="similarity">
    <text evidence="1">Belongs to the EIF1AD family.</text>
</comment>
<dbReference type="AlphaFoldDB" id="A0AAE0GS30"/>
<evidence type="ECO:0000313" key="7">
    <source>
        <dbReference type="Proteomes" id="UP001190700"/>
    </source>
</evidence>
<dbReference type="InterPro" id="IPR006196">
    <property type="entry name" value="RNA-binding_domain_S1_IF1"/>
</dbReference>
<proteinExistence type="inferred from homology"/>
<feature type="region of interest" description="Disordered" evidence="4">
    <location>
        <begin position="107"/>
        <end position="156"/>
    </location>
</feature>
<dbReference type="InterPro" id="IPR039294">
    <property type="entry name" value="EIF1AD"/>
</dbReference>
<evidence type="ECO:0000256" key="2">
    <source>
        <dbReference type="ARBA" id="ARBA00022884"/>
    </source>
</evidence>
<dbReference type="Pfam" id="PF01176">
    <property type="entry name" value="eIF-1a"/>
    <property type="match status" value="1"/>
</dbReference>
<feature type="compositionally biased region" description="Acidic residues" evidence="4">
    <location>
        <begin position="146"/>
        <end position="156"/>
    </location>
</feature>
<evidence type="ECO:0000313" key="6">
    <source>
        <dbReference type="EMBL" id="KAK3283170.1"/>
    </source>
</evidence>
<dbReference type="SUPFAM" id="SSF50249">
    <property type="entry name" value="Nucleic acid-binding proteins"/>
    <property type="match status" value="1"/>
</dbReference>
<keyword evidence="3" id="KW-0648">Protein biosynthesis</keyword>
<dbReference type="GO" id="GO:0005634">
    <property type="term" value="C:nucleus"/>
    <property type="evidence" value="ECO:0007669"/>
    <property type="project" value="TreeGrafter"/>
</dbReference>
<evidence type="ECO:0000259" key="5">
    <source>
        <dbReference type="PROSITE" id="PS50832"/>
    </source>
</evidence>
<dbReference type="InterPro" id="IPR001253">
    <property type="entry name" value="TIF_eIF-1A"/>
</dbReference>